<sequence>MNEVLELKEELLQIKNNNYAVPEDVDAYPYAQWMLDYIGSPDAELRDDLIYSTLHTWITNDVFRQKELRGLMLQAISPDYLFYKIGEKGTDSVFKRAFSVLIPPLILSVHEREPLLSEEQLYSVAEQVLEYVYLEEDVRGYVEGKGWAHSTAHAADALDALARTIQNREFSYAILAAVRQKVRLSDYVYVHFEDERLAKPIMSLRNQSLLTEEEWSNWLHSIATVEDIPHPQHAILVQNIRSFLRSLYFRVLETEGSTAFTDDILETLRGLRRY</sequence>
<organism evidence="2 4">
    <name type="scientific">Bacillus thuringiensis</name>
    <dbReference type="NCBI Taxonomy" id="1428"/>
    <lineage>
        <taxon>Bacteria</taxon>
        <taxon>Bacillati</taxon>
        <taxon>Bacillota</taxon>
        <taxon>Bacilli</taxon>
        <taxon>Bacillales</taxon>
        <taxon>Bacillaceae</taxon>
        <taxon>Bacillus</taxon>
        <taxon>Bacillus cereus group</taxon>
    </lineage>
</organism>
<accession>A0A0B5NP94</accession>
<dbReference type="Pfam" id="PF10978">
    <property type="entry name" value="DUF2785"/>
    <property type="match status" value="1"/>
</dbReference>
<dbReference type="RefSeq" id="WP_001006682.1">
    <property type="nucleotide sequence ID" value="NZ_CP009335.1"/>
</dbReference>
<dbReference type="KEGG" id="btw:BF38_4234"/>
<dbReference type="EMBL" id="CP053980">
    <property type="protein sequence ID" value="QKH27805.1"/>
    <property type="molecule type" value="Genomic_DNA"/>
</dbReference>
<proteinExistence type="predicted"/>
<dbReference type="Proteomes" id="UP000031876">
    <property type="component" value="Chromosome"/>
</dbReference>
<dbReference type="EMBL" id="CP009335">
    <property type="protein sequence ID" value="AJG75761.1"/>
    <property type="molecule type" value="Genomic_DNA"/>
</dbReference>
<name>A0A0B5NP94_BACTU</name>
<evidence type="ECO:0000313" key="4">
    <source>
        <dbReference type="Proteomes" id="UP000501107"/>
    </source>
</evidence>
<gene>
    <name evidence="1" type="ORF">BF38_4234</name>
    <name evidence="2" type="ORF">FOC89_28915</name>
</gene>
<protein>
    <submittedName>
        <fullName evidence="2">DUF2785 domain-containing protein</fullName>
    </submittedName>
</protein>
<evidence type="ECO:0000313" key="2">
    <source>
        <dbReference type="EMBL" id="QKH27805.1"/>
    </source>
</evidence>
<dbReference type="AlphaFoldDB" id="A0A0B5NP94"/>
<reference evidence="1 3" key="1">
    <citation type="journal article" date="2015" name="Genome Announc.">
        <title>Complete genome sequences for 35 biothreat assay-relevant bacillus species.</title>
        <authorList>
            <person name="Johnson S.L."/>
            <person name="Daligault H.E."/>
            <person name="Davenport K.W."/>
            <person name="Jaissle J."/>
            <person name="Frey K.G."/>
            <person name="Ladner J.T."/>
            <person name="Broomall S.M."/>
            <person name="Bishop-Lilly K.A."/>
            <person name="Bruce D.C."/>
            <person name="Gibbons H.S."/>
            <person name="Coyne S.R."/>
            <person name="Lo C.C."/>
            <person name="Meincke L."/>
            <person name="Munk A.C."/>
            <person name="Koroleva G.I."/>
            <person name="Rosenzweig C.N."/>
            <person name="Palacios G.F."/>
            <person name="Redden C.L."/>
            <person name="Minogue T.D."/>
            <person name="Chain P.S."/>
        </authorList>
    </citation>
    <scope>NUCLEOTIDE SEQUENCE [LARGE SCALE GENOMIC DNA]</scope>
    <source>
        <strain evidence="1 3">HD1011</strain>
    </source>
</reference>
<dbReference type="InterPro" id="IPR021247">
    <property type="entry name" value="DUF2785"/>
</dbReference>
<evidence type="ECO:0000313" key="3">
    <source>
        <dbReference type="Proteomes" id="UP000031876"/>
    </source>
</evidence>
<evidence type="ECO:0000313" key="1">
    <source>
        <dbReference type="EMBL" id="AJG75761.1"/>
    </source>
</evidence>
<reference evidence="2 4" key="2">
    <citation type="submission" date="2020-05" db="EMBL/GenBank/DDBJ databases">
        <title>FDA dAtabase for Regulatory Grade micrObial Sequences (FDA-ARGOS): Supporting development and validation of Infectious Disease Dx tests.</title>
        <authorList>
            <person name="Nelson B."/>
            <person name="Plummer A."/>
            <person name="Tallon L."/>
            <person name="Sadzewicz L."/>
            <person name="Zhao X."/>
            <person name="Vavikolanu K."/>
            <person name="Mehta A."/>
            <person name="Aluvathingal J."/>
            <person name="Nadendla S."/>
            <person name="Myers T."/>
            <person name="Yan Y."/>
            <person name="Sichtig H."/>
        </authorList>
    </citation>
    <scope>NUCLEOTIDE SEQUENCE [LARGE SCALE GENOMIC DNA]</scope>
    <source>
        <strain evidence="2 4">FDAARGOS_795</strain>
    </source>
</reference>
<dbReference type="Proteomes" id="UP000501107">
    <property type="component" value="Chromosome"/>
</dbReference>